<reference evidence="3" key="1">
    <citation type="submission" date="2020-10" db="EMBL/GenBank/DDBJ databases">
        <title>Taxonomic study of unclassified bacteria belonging to the class Ktedonobacteria.</title>
        <authorList>
            <person name="Yabe S."/>
            <person name="Wang C.M."/>
            <person name="Zheng Y."/>
            <person name="Sakai Y."/>
            <person name="Cavaletti L."/>
            <person name="Monciardini P."/>
            <person name="Donadio S."/>
        </authorList>
    </citation>
    <scope>NUCLEOTIDE SEQUENCE</scope>
    <source>
        <strain evidence="3">SOSP1-1</strain>
    </source>
</reference>
<proteinExistence type="predicted"/>
<evidence type="ECO:0000313" key="3">
    <source>
        <dbReference type="EMBL" id="GHO44806.1"/>
    </source>
</evidence>
<accession>A0A8J3HZF2</accession>
<organism evidence="3 4">
    <name type="scientific">Ktedonospora formicarum</name>
    <dbReference type="NCBI Taxonomy" id="2778364"/>
    <lineage>
        <taxon>Bacteria</taxon>
        <taxon>Bacillati</taxon>
        <taxon>Chloroflexota</taxon>
        <taxon>Ktedonobacteria</taxon>
        <taxon>Ktedonobacterales</taxon>
        <taxon>Ktedonobacteraceae</taxon>
        <taxon>Ktedonospora</taxon>
    </lineage>
</organism>
<protein>
    <recommendedName>
        <fullName evidence="5">DUF4012 domain-containing protein</fullName>
    </recommendedName>
</protein>
<keyword evidence="2" id="KW-0812">Transmembrane</keyword>
<gene>
    <name evidence="3" type="ORF">KSX_29690</name>
</gene>
<feature type="transmembrane region" description="Helical" evidence="2">
    <location>
        <begin position="152"/>
        <end position="174"/>
    </location>
</feature>
<evidence type="ECO:0008006" key="5">
    <source>
        <dbReference type="Google" id="ProtNLM"/>
    </source>
</evidence>
<name>A0A8J3HZF2_9CHLR</name>
<evidence type="ECO:0000313" key="4">
    <source>
        <dbReference type="Proteomes" id="UP000612362"/>
    </source>
</evidence>
<feature type="region of interest" description="Disordered" evidence="1">
    <location>
        <begin position="1"/>
        <end position="35"/>
    </location>
</feature>
<sequence>MVPLQDEAAKKQFIKARQNGQQKDPPPFMEYPVTPKPEAVEDLPTVELGVVPASKAVEDLPTIKTEIPSTSPQVENLPAVRFGVVPAPKAVEDLPTVKMGASPSLHFAETKERNQKSTGKGGKGLLIRVAQLKKTFSPSSLKQMTKRQRLSLAVRLLLVFCILAPLAGGIVYAMQGLTTYNSLREHANQGVQHFQNIKTLLSGSTALNPAQKQPNILNEQKLKLSLKELQDARTEFTIAQQTLNTSSFVHLVEQNSSSYQQQIVAARQALGIGIEATYMGEDALHLVMKLAPKLSKPLLASSKDPLVTSSDLALIQQTLKIMQPRFERITTSLHQLSLDALPLSDQQRAQAKQYLQLLPQVEQGFSLANNLTSVAGWLLGVDKQRTFLVQTMDRGELRATGGFNGQYGELTVSGGRFSPLTLKDISLIEYVAGNPTNGQLAPSAYRSWWPFANWGVRDANLSADFPTSAKIITDLYHSEVNRDVDGVIMFSPFLIERVLEVTGPITINEYHETITSQNLEERLHYYQLDNAGIRKAELVEHVEDPAQARKLFTSRLAKVLMERIQSAPLNDLLLLGTMFMQNLKTKDLEVYLNNEQAQSLLSRYGYAAEIDRSTTHDGLYIVQANVSASKASQFTRSIFKDNVTLDAQGGATHVLQIRLAYNQIGSVYGLDTLRDYVRIYVPSSAKFLGGDGFYTNDPLCGGGFGTCSRDGIYSHQQLICPPGQYEAGASAPMLDDPYYQQWHPLNQIGEPTNFQSDEPGRAMFAGYLVVPKNCTLSASVSWYVPPMGKDPYQLLVQRQSGTFPELDLSLLPPSGNCASLSSQGVYYNGPLTQDRLFQSKSPTNAVANNNNCYPGPGV</sequence>
<evidence type="ECO:0000256" key="1">
    <source>
        <dbReference type="SAM" id="MobiDB-lite"/>
    </source>
</evidence>
<dbReference type="AlphaFoldDB" id="A0A8J3HZF2"/>
<keyword evidence="4" id="KW-1185">Reference proteome</keyword>
<evidence type="ECO:0000256" key="2">
    <source>
        <dbReference type="SAM" id="Phobius"/>
    </source>
</evidence>
<comment type="caution">
    <text evidence="3">The sequence shown here is derived from an EMBL/GenBank/DDBJ whole genome shotgun (WGS) entry which is preliminary data.</text>
</comment>
<keyword evidence="2" id="KW-0472">Membrane</keyword>
<dbReference type="Pfam" id="PF13196">
    <property type="entry name" value="DUF4012"/>
    <property type="match status" value="1"/>
</dbReference>
<dbReference type="InterPro" id="IPR025101">
    <property type="entry name" value="DUF4012"/>
</dbReference>
<dbReference type="EMBL" id="BNJF01000001">
    <property type="protein sequence ID" value="GHO44806.1"/>
    <property type="molecule type" value="Genomic_DNA"/>
</dbReference>
<dbReference type="Proteomes" id="UP000612362">
    <property type="component" value="Unassembled WGS sequence"/>
</dbReference>
<keyword evidence="2" id="KW-1133">Transmembrane helix</keyword>